<dbReference type="GO" id="GO:0000162">
    <property type="term" value="P:L-tryptophan biosynthetic process"/>
    <property type="evidence" value="ECO:0007669"/>
    <property type="project" value="TreeGrafter"/>
</dbReference>
<feature type="domain" description="Glutamine amidotransferase" evidence="11">
    <location>
        <begin position="76"/>
        <end position="223"/>
    </location>
</feature>
<dbReference type="PROSITE" id="PS51273">
    <property type="entry name" value="GATASE_TYPE_1"/>
    <property type="match status" value="1"/>
</dbReference>
<proteinExistence type="inferred from homology"/>
<comment type="similarity">
    <text evidence="3">In the C-terminal section; belongs to the anthranilate synthase component I family.</text>
</comment>
<organism evidence="13 14">
    <name type="scientific">Ceraceosorus guamensis</name>
    <dbReference type="NCBI Taxonomy" id="1522189"/>
    <lineage>
        <taxon>Eukaryota</taxon>
        <taxon>Fungi</taxon>
        <taxon>Dikarya</taxon>
        <taxon>Basidiomycota</taxon>
        <taxon>Ustilaginomycotina</taxon>
        <taxon>Exobasidiomycetes</taxon>
        <taxon>Ceraceosorales</taxon>
        <taxon>Ceraceosoraceae</taxon>
        <taxon>Ceraceosorus</taxon>
    </lineage>
</organism>
<keyword evidence="14" id="KW-1185">Reference proteome</keyword>
<reference evidence="13 14" key="1">
    <citation type="journal article" date="2018" name="Mol. Biol. Evol.">
        <title>Broad Genomic Sampling Reveals a Smut Pathogenic Ancestry of the Fungal Clade Ustilaginomycotina.</title>
        <authorList>
            <person name="Kijpornyongpan T."/>
            <person name="Mondo S.J."/>
            <person name="Barry K."/>
            <person name="Sandor L."/>
            <person name="Lee J."/>
            <person name="Lipzen A."/>
            <person name="Pangilinan J."/>
            <person name="LaButti K."/>
            <person name="Hainaut M."/>
            <person name="Henrissat B."/>
            <person name="Grigoriev I.V."/>
            <person name="Spatafora J.W."/>
            <person name="Aime M.C."/>
        </authorList>
    </citation>
    <scope>NUCLEOTIDE SEQUENCE [LARGE SCALE GENOMIC DNA]</scope>
    <source>
        <strain evidence="13 14">MCA 4658</strain>
    </source>
</reference>
<dbReference type="GO" id="GO:0005737">
    <property type="term" value="C:cytoplasm"/>
    <property type="evidence" value="ECO:0007669"/>
    <property type="project" value="TreeGrafter"/>
</dbReference>
<evidence type="ECO:0000256" key="2">
    <source>
        <dbReference type="ARBA" id="ARBA00005009"/>
    </source>
</evidence>
<feature type="region of interest" description="Disordered" evidence="10">
    <location>
        <begin position="837"/>
        <end position="863"/>
    </location>
</feature>
<dbReference type="RefSeq" id="XP_025370366.1">
    <property type="nucleotide sequence ID" value="XM_025513725.1"/>
</dbReference>
<dbReference type="SUPFAM" id="SSF52317">
    <property type="entry name" value="Class I glutamine amidotransferase-like"/>
    <property type="match status" value="1"/>
</dbReference>
<dbReference type="InterPro" id="IPR017926">
    <property type="entry name" value="GATASE"/>
</dbReference>
<sequence length="1098" mass="118320">MSTPGGCACSGIAPSIPPRILVIDHHDSYTLNLLPLLLSALTQCHSGPRCFAALSPEEREKRTRHISSVLTSRLLVLPHEHPWLKASSFDEHLASYIDAIIVSPGPGRPDVDADFGQTLRLLRHLFPEAQGTEGASSKAIPTLGVCLGHQGIVQLYGGKVRRSANIKHGVTSQIVFDLGLSGAAGMDLFEGVSAGERVVRYNSLTVDEASLPSCLQPLAWAIDAPSRMPTPHFNASLREGSFPMISLEKVNAGRNVGIASAQSERVLLGLKHRTEPLWGVQFHPESIETSPLAGTTIISNFLRMCHGFWEQQNGTSSRVSNRIDAWLSACPLPDALLAHDTRATTNCTSRPLTQTRTEHPKRFKVVQKSICSSASDASARLDYRDHAGALFEALFRRSEPAVEDGPPADAGAVWFDSARPGDPAANMSYMSCPTFAVTYHREGKRIILQGKNGRALSLPSGARVSQHKLGIPASRAGAPCAIPNSRAPSSGRLQAEKAQTMEPSFWDWLHGIQHEIVGQTDAGADASKIGCISAGSTFKAGWAGYWGYEMGTESLGLDACQSETLRDLPQEQSHLFASGPGGHITPPADEAMRGSHGHISLQSKRGLPDASFGWCNKVLSYDHRTQTWTANALIAVDSAGVIPSQPSFTQLEEALRKLSTSTSPPAAAIKLGLTHAEANAWFEEVAQAFDNLEANPVQTSHRGPDPVHLSRAMANLKPVDPAKLYAAKVDAARAQVAAGESYELCLTTQFRGRLPDSRVSCRIGSPSKPASRVDIDDHYDLYKALRLRNPAPYAAYMLLPTRESDSLLQQSGGRQAILSTSPECFLRVSSHGNVEMRPIKGTLPRAGWGKGEAARRPGGAEEGVETRAWRERTDAERRCALQADPKERAENLMIVDLIRADLLSFCSAHSVCVPALMRVESYESVHQLVTVVRGTIDRPLSSQQSPIRNTVDIVRRCFPPGSMTGAPKRRSVQILEKIEADPGDRPESGPASTKSSPSSSQTELCRRPRGPYAGALGWMGVDGAACFSVIIRTLVIDGHGEETRTTPASRVAAADRGVFVLCASEMSLGAGGAVTYLSDPEREWQEVLDKAAALGVRV</sequence>
<evidence type="ECO:0000259" key="12">
    <source>
        <dbReference type="Pfam" id="PF00425"/>
    </source>
</evidence>
<feature type="domain" description="Chorismate-utilising enzyme C-terminal" evidence="12">
    <location>
        <begin position="1006"/>
        <end position="1090"/>
    </location>
</feature>
<dbReference type="InterPro" id="IPR019999">
    <property type="entry name" value="Anth_synth_I-like"/>
</dbReference>
<evidence type="ECO:0000256" key="10">
    <source>
        <dbReference type="SAM" id="MobiDB-lite"/>
    </source>
</evidence>
<keyword evidence="7" id="KW-0315">Glutamine amidotransferase</keyword>
<dbReference type="InterPro" id="IPR006221">
    <property type="entry name" value="TrpG/PapA_dom"/>
</dbReference>
<keyword evidence="6" id="KW-0289">Folate biosynthesis</keyword>
<dbReference type="GeneID" id="37035595"/>
<evidence type="ECO:0000256" key="3">
    <source>
        <dbReference type="ARBA" id="ARBA00005970"/>
    </source>
</evidence>
<dbReference type="PANTHER" id="PTHR11236:SF18">
    <property type="entry name" value="AMINODEOXYCHORISMATE SYNTHASE"/>
    <property type="match status" value="1"/>
</dbReference>
<dbReference type="Gene3D" id="3.40.50.880">
    <property type="match status" value="1"/>
</dbReference>
<dbReference type="CDD" id="cd01743">
    <property type="entry name" value="GATase1_Anthranilate_Synthase"/>
    <property type="match status" value="1"/>
</dbReference>
<dbReference type="InterPro" id="IPR005801">
    <property type="entry name" value="ADC_synthase"/>
</dbReference>
<dbReference type="EMBL" id="KZ819372">
    <property type="protein sequence ID" value="PWN43206.1"/>
    <property type="molecule type" value="Genomic_DNA"/>
</dbReference>
<evidence type="ECO:0000259" key="11">
    <source>
        <dbReference type="Pfam" id="PF00117"/>
    </source>
</evidence>
<evidence type="ECO:0000313" key="13">
    <source>
        <dbReference type="EMBL" id="PWN43206.1"/>
    </source>
</evidence>
<dbReference type="SUPFAM" id="SSF56322">
    <property type="entry name" value="ADC synthase"/>
    <property type="match status" value="1"/>
</dbReference>
<comment type="catalytic activity">
    <reaction evidence="1">
        <text>chorismate + L-glutamine = 4-amino-4-deoxychorismate + L-glutamate</text>
        <dbReference type="Rhea" id="RHEA:11672"/>
        <dbReference type="ChEBI" id="CHEBI:29748"/>
        <dbReference type="ChEBI" id="CHEBI:29985"/>
        <dbReference type="ChEBI" id="CHEBI:58359"/>
        <dbReference type="ChEBI" id="CHEBI:58406"/>
        <dbReference type="EC" id="2.6.1.85"/>
    </reaction>
</comment>
<dbReference type="UniPathway" id="UPA00077">
    <property type="reaction ID" value="UER00149"/>
</dbReference>
<dbReference type="GO" id="GO:0046656">
    <property type="term" value="P:folic acid biosynthetic process"/>
    <property type="evidence" value="ECO:0007669"/>
    <property type="project" value="UniProtKB-KW"/>
</dbReference>
<name>A0A316W038_9BASI</name>
<evidence type="ECO:0000256" key="5">
    <source>
        <dbReference type="ARBA" id="ARBA00022679"/>
    </source>
</evidence>
<evidence type="ECO:0000313" key="14">
    <source>
        <dbReference type="Proteomes" id="UP000245783"/>
    </source>
</evidence>
<evidence type="ECO:0000256" key="4">
    <source>
        <dbReference type="ARBA" id="ARBA00013139"/>
    </source>
</evidence>
<dbReference type="InterPro" id="IPR029062">
    <property type="entry name" value="Class_I_gatase-like"/>
</dbReference>
<dbReference type="GO" id="GO:0008153">
    <property type="term" value="P:4-aminobenzoate biosynthetic process"/>
    <property type="evidence" value="ECO:0007669"/>
    <property type="project" value="TreeGrafter"/>
</dbReference>
<dbReference type="AlphaFoldDB" id="A0A316W038"/>
<comment type="pathway">
    <text evidence="2">Cofactor biosynthesis; tetrahydrofolate biosynthesis; 4-aminobenzoate from chorismate: step 1/2.</text>
</comment>
<dbReference type="Pfam" id="PF00425">
    <property type="entry name" value="Chorismate_bind"/>
    <property type="match status" value="2"/>
</dbReference>
<dbReference type="GO" id="GO:0046654">
    <property type="term" value="P:tetrahydrofolate biosynthetic process"/>
    <property type="evidence" value="ECO:0007669"/>
    <property type="project" value="UniProtKB-UniPathway"/>
</dbReference>
<keyword evidence="5" id="KW-0808">Transferase</keyword>
<accession>A0A316W038</accession>
<dbReference type="Proteomes" id="UP000245783">
    <property type="component" value="Unassembled WGS sequence"/>
</dbReference>
<protein>
    <recommendedName>
        <fullName evidence="4">aminodeoxychorismate synthase</fullName>
        <ecNumber evidence="4">2.6.1.85</ecNumber>
    </recommendedName>
    <alternativeName>
        <fullName evidence="8">Para-aminobenzoate synthase</fullName>
    </alternativeName>
    <alternativeName>
        <fullName evidence="9">p-aminobenzoic acid synthase</fullName>
    </alternativeName>
</protein>
<feature type="domain" description="Chorismate-utilising enzyme C-terminal" evidence="12">
    <location>
        <begin position="725"/>
        <end position="980"/>
    </location>
</feature>
<dbReference type="Pfam" id="PF00117">
    <property type="entry name" value="GATase"/>
    <property type="match status" value="1"/>
</dbReference>
<feature type="compositionally biased region" description="Low complexity" evidence="10">
    <location>
        <begin position="988"/>
        <end position="1000"/>
    </location>
</feature>
<feature type="region of interest" description="Disordered" evidence="10">
    <location>
        <begin position="980"/>
        <end position="1006"/>
    </location>
</feature>
<dbReference type="FunCoup" id="A0A316W038">
    <property type="interactions" value="108"/>
</dbReference>
<dbReference type="PANTHER" id="PTHR11236">
    <property type="entry name" value="AMINOBENZOATE/ANTHRANILATE SYNTHASE"/>
    <property type="match status" value="1"/>
</dbReference>
<dbReference type="STRING" id="1522189.A0A316W038"/>
<dbReference type="OrthoDB" id="64220at2759"/>
<dbReference type="GO" id="GO:0046820">
    <property type="term" value="F:4-amino-4-deoxychorismate synthase activity"/>
    <property type="evidence" value="ECO:0007669"/>
    <property type="project" value="UniProtKB-EC"/>
</dbReference>
<evidence type="ECO:0000256" key="1">
    <source>
        <dbReference type="ARBA" id="ARBA00001000"/>
    </source>
</evidence>
<dbReference type="Gene3D" id="3.60.120.10">
    <property type="entry name" value="Anthranilate synthase"/>
    <property type="match status" value="1"/>
</dbReference>
<gene>
    <name evidence="13" type="ORF">IE81DRAFT_322712</name>
</gene>
<dbReference type="EC" id="2.6.1.85" evidence="4"/>
<dbReference type="InParanoid" id="A0A316W038"/>
<evidence type="ECO:0000256" key="7">
    <source>
        <dbReference type="ARBA" id="ARBA00022962"/>
    </source>
</evidence>
<evidence type="ECO:0000256" key="9">
    <source>
        <dbReference type="ARBA" id="ARBA00031904"/>
    </source>
</evidence>
<evidence type="ECO:0000256" key="8">
    <source>
        <dbReference type="ARBA" id="ARBA00031329"/>
    </source>
</evidence>
<dbReference type="InterPro" id="IPR015890">
    <property type="entry name" value="Chorismate_C"/>
</dbReference>
<evidence type="ECO:0000256" key="6">
    <source>
        <dbReference type="ARBA" id="ARBA00022909"/>
    </source>
</evidence>
<feature type="compositionally biased region" description="Basic and acidic residues" evidence="10">
    <location>
        <begin position="852"/>
        <end position="863"/>
    </location>
</feature>